<gene>
    <name evidence="1" type="ORF">pdam_00019985</name>
</gene>
<comment type="caution">
    <text evidence="1">The sequence shown here is derived from an EMBL/GenBank/DDBJ whole genome shotgun (WGS) entry which is preliminary data.</text>
</comment>
<dbReference type="AlphaFoldDB" id="A0A3M6TWA1"/>
<reference evidence="1 2" key="1">
    <citation type="journal article" date="2018" name="Sci. Rep.">
        <title>Comparative analysis of the Pocillopora damicornis genome highlights role of immune system in coral evolution.</title>
        <authorList>
            <person name="Cunning R."/>
            <person name="Bay R.A."/>
            <person name="Gillette P."/>
            <person name="Baker A.C."/>
            <person name="Traylor-Knowles N."/>
        </authorList>
    </citation>
    <scope>NUCLEOTIDE SEQUENCE [LARGE SCALE GENOMIC DNA]</scope>
    <source>
        <strain evidence="1">RSMAS</strain>
        <tissue evidence="1">Whole animal</tissue>
    </source>
</reference>
<accession>A0A3M6TWA1</accession>
<dbReference type="EMBL" id="RCHS01002791">
    <property type="protein sequence ID" value="RMX45695.1"/>
    <property type="molecule type" value="Genomic_DNA"/>
</dbReference>
<protein>
    <submittedName>
        <fullName evidence="1">Uncharacterized protein</fullName>
    </submittedName>
</protein>
<proteinExistence type="predicted"/>
<evidence type="ECO:0000313" key="2">
    <source>
        <dbReference type="Proteomes" id="UP000275408"/>
    </source>
</evidence>
<name>A0A3M6TWA1_POCDA</name>
<evidence type="ECO:0000313" key="1">
    <source>
        <dbReference type="EMBL" id="RMX45695.1"/>
    </source>
</evidence>
<organism evidence="1 2">
    <name type="scientific">Pocillopora damicornis</name>
    <name type="common">Cauliflower coral</name>
    <name type="synonym">Millepora damicornis</name>
    <dbReference type="NCBI Taxonomy" id="46731"/>
    <lineage>
        <taxon>Eukaryota</taxon>
        <taxon>Metazoa</taxon>
        <taxon>Cnidaria</taxon>
        <taxon>Anthozoa</taxon>
        <taxon>Hexacorallia</taxon>
        <taxon>Scleractinia</taxon>
        <taxon>Astrocoeniina</taxon>
        <taxon>Pocilloporidae</taxon>
        <taxon>Pocillopora</taxon>
    </lineage>
</organism>
<dbReference type="Proteomes" id="UP000275408">
    <property type="component" value="Unassembled WGS sequence"/>
</dbReference>
<keyword evidence="2" id="KW-1185">Reference proteome</keyword>
<sequence>MQSTQRKNSHPMSCTLCSKRHHLDECAEFLKNPNSEHIAKFGKSRRSCQICNKKHPTSLHDHNWRPEERVNVRTAIPSVTKAGDIPSTVGTAPVCFYQKDNPNNKICVCALLDSDKIGLLIGLNCPSTVSPRNIICGNEDEPYAVRSALRWHSVRSPFGHHKKQGVTSHLQGT</sequence>
<dbReference type="PANTHER" id="PTHR47331">
    <property type="entry name" value="PHD-TYPE DOMAIN-CONTAINING PROTEIN"/>
    <property type="match status" value="1"/>
</dbReference>